<accession>A0ABV6ZZN5</accession>
<dbReference type="RefSeq" id="WP_343165154.1">
    <property type="nucleotide sequence ID" value="NZ_JBHRSV010000026.1"/>
</dbReference>
<name>A0ABV6ZZN5_9PROT</name>
<dbReference type="InterPro" id="IPR002881">
    <property type="entry name" value="DUF58"/>
</dbReference>
<dbReference type="PANTHER" id="PTHR33608">
    <property type="entry name" value="BLL2464 PROTEIN"/>
    <property type="match status" value="1"/>
</dbReference>
<evidence type="ECO:0000313" key="3">
    <source>
        <dbReference type="Proteomes" id="UP001595379"/>
    </source>
</evidence>
<evidence type="ECO:0000313" key="2">
    <source>
        <dbReference type="EMBL" id="MFC2926828.1"/>
    </source>
</evidence>
<dbReference type="EMBL" id="JBHRSV010000026">
    <property type="protein sequence ID" value="MFC2926828.1"/>
    <property type="molecule type" value="Genomic_DNA"/>
</dbReference>
<dbReference type="PANTHER" id="PTHR33608:SF6">
    <property type="entry name" value="BLL2464 PROTEIN"/>
    <property type="match status" value="1"/>
</dbReference>
<keyword evidence="3" id="KW-1185">Reference proteome</keyword>
<protein>
    <submittedName>
        <fullName evidence="2">DUF58 domain-containing protein</fullName>
    </submittedName>
</protein>
<reference evidence="3" key="1">
    <citation type="journal article" date="2019" name="Int. J. Syst. Evol. Microbiol.">
        <title>The Global Catalogue of Microorganisms (GCM) 10K type strain sequencing project: providing services to taxonomists for standard genome sequencing and annotation.</title>
        <authorList>
            <consortium name="The Broad Institute Genomics Platform"/>
            <consortium name="The Broad Institute Genome Sequencing Center for Infectious Disease"/>
            <person name="Wu L."/>
            <person name="Ma J."/>
        </authorList>
    </citation>
    <scope>NUCLEOTIDE SEQUENCE [LARGE SCALE GENOMIC DNA]</scope>
    <source>
        <strain evidence="3">KCTC 52487</strain>
    </source>
</reference>
<dbReference type="Pfam" id="PF01882">
    <property type="entry name" value="DUF58"/>
    <property type="match status" value="1"/>
</dbReference>
<gene>
    <name evidence="2" type="ORF">ACFOOR_11985</name>
</gene>
<dbReference type="Proteomes" id="UP001595379">
    <property type="component" value="Unassembled WGS sequence"/>
</dbReference>
<comment type="caution">
    <text evidence="2">The sequence shown here is derived from an EMBL/GenBank/DDBJ whole genome shotgun (WGS) entry which is preliminary data.</text>
</comment>
<organism evidence="2 3">
    <name type="scientific">Hyphobacterium vulgare</name>
    <dbReference type="NCBI Taxonomy" id="1736751"/>
    <lineage>
        <taxon>Bacteria</taxon>
        <taxon>Pseudomonadati</taxon>
        <taxon>Pseudomonadota</taxon>
        <taxon>Alphaproteobacteria</taxon>
        <taxon>Maricaulales</taxon>
        <taxon>Maricaulaceae</taxon>
        <taxon>Hyphobacterium</taxon>
    </lineage>
</organism>
<evidence type="ECO:0000259" key="1">
    <source>
        <dbReference type="Pfam" id="PF01882"/>
    </source>
</evidence>
<proteinExistence type="predicted"/>
<feature type="domain" description="DUF58" evidence="1">
    <location>
        <begin position="60"/>
        <end position="261"/>
    </location>
</feature>
<sequence length="299" mass="33112">MASPFTRHDDSEKLTRLRQAGEEAARPFPELLADAERIAASVAQGVHGRRQRGTGENFWEYRHHRPEDGAAAVDWRMSARAQRLFVRENEREAASTVWLWREASPSMMFASSNVLPLKADRAAVCLIALAALLTRGGERVAVLGESERARTRALGLERVAVRLATGPGSTQSVEAPSLARHGTAVLASDFLDPIETWSARLSRFAALQAHGVLLRIVDPMEEEFPFKGRTRFEAPAGQDSLLFGRAEEAGKTYRKRWAEHGEALTALARRTGWTLVTHRTDRPATQAVLALYRALAREA</sequence>